<dbReference type="Pfam" id="PF14348">
    <property type="entry name" value="DtrJ-like"/>
    <property type="match status" value="1"/>
</dbReference>
<reference evidence="2 3" key="1">
    <citation type="submission" date="2023-06" db="EMBL/GenBank/DDBJ databases">
        <title>Identification and characterization of antibiotic-resistant Gram-negative bacteria.</title>
        <authorList>
            <person name="Cho G.-S."/>
            <person name="Lee J."/>
            <person name="Tai E."/>
            <person name="Jeong S."/>
            <person name="Kim I."/>
            <person name="Kim B.-E."/>
            <person name="Jeong M.-I."/>
            <person name="Oh K.-K."/>
            <person name="Franz C.M.A.P."/>
        </authorList>
    </citation>
    <scope>NUCLEOTIDE SEQUENCE [LARGE SCALE GENOMIC DNA]</scope>
    <source>
        <strain evidence="2 3">V106_12</strain>
    </source>
</reference>
<feature type="transmembrane region" description="Helical" evidence="1">
    <location>
        <begin position="143"/>
        <end position="166"/>
    </location>
</feature>
<dbReference type="Proteomes" id="UP001223214">
    <property type="component" value="Unassembled WGS sequence"/>
</dbReference>
<keyword evidence="3" id="KW-1185">Reference proteome</keyword>
<name>A0AAP4D0L2_9ENTR</name>
<gene>
    <name evidence="2" type="ORF">QQF32_01860</name>
</gene>
<sequence>MSDHVSPSPSPGHKGPVTILFALAGQVIATLLAALFFRLLAEWTGIAFFWPEQGAEHAHQMMNRELAWFSGNIVRSVVMADPSGHLNQALLQVWQWLFVDTGVIIWGEQQHYRFLANTADWRHGLNTYLQATVWTVLTFTLRLFLLLLTAPLFVLTTLTGVVDGLVRRDIRRFGSGYESGFIYHHARRTLRPVVFLPWLIYLALPFTVHPAFILLPAALLLGVSVSVTVGAFKKYL</sequence>
<evidence type="ECO:0000256" key="1">
    <source>
        <dbReference type="SAM" id="Phobius"/>
    </source>
</evidence>
<dbReference type="RefSeq" id="WP_285149700.1">
    <property type="nucleotide sequence ID" value="NZ_JASSOM010000003.1"/>
</dbReference>
<proteinExistence type="predicted"/>
<dbReference type="NCBIfam" id="TIGR03747">
    <property type="entry name" value="conj_TIGR03747"/>
    <property type="match status" value="1"/>
</dbReference>
<evidence type="ECO:0000313" key="2">
    <source>
        <dbReference type="EMBL" id="MDK9361949.1"/>
    </source>
</evidence>
<organism evidence="2 3">
    <name type="scientific">Lelliottia wanjuensis</name>
    <dbReference type="NCBI Taxonomy" id="3050585"/>
    <lineage>
        <taxon>Bacteria</taxon>
        <taxon>Pseudomonadati</taxon>
        <taxon>Pseudomonadota</taxon>
        <taxon>Gammaproteobacteria</taxon>
        <taxon>Enterobacterales</taxon>
        <taxon>Enterobacteriaceae</taxon>
        <taxon>Lelliottia</taxon>
    </lineage>
</organism>
<dbReference type="EMBL" id="JASSOM010000003">
    <property type="protein sequence ID" value="MDK9361949.1"/>
    <property type="molecule type" value="Genomic_DNA"/>
</dbReference>
<evidence type="ECO:0000313" key="3">
    <source>
        <dbReference type="Proteomes" id="UP001223214"/>
    </source>
</evidence>
<comment type="caution">
    <text evidence="2">The sequence shown here is derived from an EMBL/GenBank/DDBJ whole genome shotgun (WGS) entry which is preliminary data.</text>
</comment>
<feature type="transmembrane region" description="Helical" evidence="1">
    <location>
        <begin position="20"/>
        <end position="41"/>
    </location>
</feature>
<protein>
    <submittedName>
        <fullName evidence="2">TIGR03747 family integrating conjugative element membrane protein</fullName>
    </submittedName>
</protein>
<dbReference type="InterPro" id="IPR022266">
    <property type="entry name" value="DtrJ-like"/>
</dbReference>
<keyword evidence="1" id="KW-0472">Membrane</keyword>
<feature type="transmembrane region" description="Helical" evidence="1">
    <location>
        <begin position="212"/>
        <end position="232"/>
    </location>
</feature>
<keyword evidence="1" id="KW-0812">Transmembrane</keyword>
<dbReference type="AlphaFoldDB" id="A0AAP4D0L2"/>
<accession>A0AAP4D0L2</accession>
<keyword evidence="1" id="KW-1133">Transmembrane helix</keyword>